<reference evidence="2 3" key="1">
    <citation type="submission" date="2020-08" db="EMBL/GenBank/DDBJ databases">
        <title>Sequencing the genomes of 1000 actinobacteria strains.</title>
        <authorList>
            <person name="Klenk H.-P."/>
        </authorList>
    </citation>
    <scope>NUCLEOTIDE SEQUENCE [LARGE SCALE GENOMIC DNA]</scope>
    <source>
        <strain evidence="2 3">DSM 45584</strain>
    </source>
</reference>
<keyword evidence="3" id="KW-1185">Reference proteome</keyword>
<feature type="region of interest" description="Disordered" evidence="1">
    <location>
        <begin position="73"/>
        <end position="94"/>
    </location>
</feature>
<sequence length="94" mass="9606">MKLPFVTMEFHRLDVRFPGREEFAGAVSSVRENLPSPGHLAFYGGLGALAALSLIEWPVAAAIGIGTVVTQRAAGGTSGSSQANSGSASETTAT</sequence>
<proteinExistence type="predicted"/>
<organism evidence="2 3">
    <name type="scientific">Saccharopolyspora phatthalungensis</name>
    <dbReference type="NCBI Taxonomy" id="664693"/>
    <lineage>
        <taxon>Bacteria</taxon>
        <taxon>Bacillati</taxon>
        <taxon>Actinomycetota</taxon>
        <taxon>Actinomycetes</taxon>
        <taxon>Pseudonocardiales</taxon>
        <taxon>Pseudonocardiaceae</taxon>
        <taxon>Saccharopolyspora</taxon>
    </lineage>
</organism>
<dbReference type="EMBL" id="JACHIW010000002">
    <property type="protein sequence ID" value="MBB5159576.1"/>
    <property type="molecule type" value="Genomic_DNA"/>
</dbReference>
<name>A0A840QGH1_9PSEU</name>
<evidence type="ECO:0000256" key="1">
    <source>
        <dbReference type="SAM" id="MobiDB-lite"/>
    </source>
</evidence>
<protein>
    <submittedName>
        <fullName evidence="2">Uncharacterized protein</fullName>
    </submittedName>
</protein>
<comment type="caution">
    <text evidence="2">The sequence shown here is derived from an EMBL/GenBank/DDBJ whole genome shotgun (WGS) entry which is preliminary data.</text>
</comment>
<gene>
    <name evidence="2" type="ORF">BJ970_007175</name>
</gene>
<accession>A0A840QGH1</accession>
<dbReference type="Proteomes" id="UP000584374">
    <property type="component" value="Unassembled WGS sequence"/>
</dbReference>
<dbReference type="RefSeq" id="WP_312864609.1">
    <property type="nucleotide sequence ID" value="NZ_JACHIW010000002.1"/>
</dbReference>
<evidence type="ECO:0000313" key="2">
    <source>
        <dbReference type="EMBL" id="MBB5159576.1"/>
    </source>
</evidence>
<dbReference type="AlphaFoldDB" id="A0A840QGH1"/>
<evidence type="ECO:0000313" key="3">
    <source>
        <dbReference type="Proteomes" id="UP000584374"/>
    </source>
</evidence>